<dbReference type="EMBL" id="BDGU01000348">
    <property type="protein sequence ID" value="GAW06808.1"/>
    <property type="molecule type" value="Genomic_DNA"/>
</dbReference>
<sequence>MSEPLTTAEIQIQVNWNHYMELIEFVILAYDYLLTFDLEIERFWKRDTKRLAAILFFVNRYLTLLGNIPFVLFFRPGLILRYRDILIYVVQINISILFLLRMHAIYGGSKRIAGFLGVVLMGMMVNNVVQLYLADRTGPAAVDLPSASAQVGTIPSFSDTQGLHLAYLWIGIFVFDLCVFSLTLWKTYCIYKDGYISRGIGTVVMRDGLMYFGIITLATLANILAFALGTEFTKGLLPIFSNIISSVMMSRLMLNLREDHLNETQISGLIFANNEFGKAATSLFGSNTKDATIMKTAFLTTIVALACTVSAFVTPQVRDGSSSSSTIDDTTILNYALTLEYLESAFYTGALSSFSQDDFTNDGLPEWARGRFEQIAAHEQAHVELLSNALGSNATQACTYSFPYTSPSSFAALSQLLEGVGVSAYAGAAQYITNKEYLTAAAVILSTEARHAAWIAGPVNKENPWSGSLDTPLGLSVVYTLAAQFITGCPSSNPSLPVKAFPALTFDNASPGQATNVTADGVNAEGQYVAFFSGLATSFVQVQNGQVVVPNNSLAYAVLSSSNTTADDSTITAGVAVLSFPFNSNGTSSSSTGDSSMNVVD</sequence>
<evidence type="ECO:0000256" key="1">
    <source>
        <dbReference type="SAM" id="Phobius"/>
    </source>
</evidence>
<dbReference type="InterPro" id="IPR012347">
    <property type="entry name" value="Ferritin-like"/>
</dbReference>
<proteinExistence type="predicted"/>
<feature type="transmembrane region" description="Helical" evidence="1">
    <location>
        <begin position="209"/>
        <end position="229"/>
    </location>
</feature>
<feature type="transmembrane region" description="Helical" evidence="1">
    <location>
        <begin position="51"/>
        <end position="74"/>
    </location>
</feature>
<dbReference type="PANTHER" id="PTHR38705:SF1">
    <property type="entry name" value="PROTEIN RDS1"/>
    <property type="match status" value="1"/>
</dbReference>
<dbReference type="InterPro" id="IPR045340">
    <property type="entry name" value="DUF6533"/>
</dbReference>
<dbReference type="Gene3D" id="1.20.1260.10">
    <property type="match status" value="1"/>
</dbReference>
<dbReference type="STRING" id="5353.A0A1Q3EHV8"/>
<gene>
    <name evidence="3" type="ORF">LENED_008756</name>
</gene>
<evidence type="ECO:0000259" key="2">
    <source>
        <dbReference type="Pfam" id="PF20151"/>
    </source>
</evidence>
<dbReference type="InterPro" id="IPR039254">
    <property type="entry name" value="Rds1"/>
</dbReference>
<keyword evidence="1" id="KW-0472">Membrane</keyword>
<keyword evidence="1" id="KW-0812">Transmembrane</keyword>
<keyword evidence="1" id="KW-1133">Transmembrane helix</keyword>
<comment type="caution">
    <text evidence="3">The sequence shown here is derived from an EMBL/GenBank/DDBJ whole genome shotgun (WGS) entry which is preliminary data.</text>
</comment>
<name>A0A1Q3EHV8_LENED</name>
<accession>A0A1Q3EHV8</accession>
<dbReference type="CDD" id="cd00657">
    <property type="entry name" value="Ferritin_like"/>
    <property type="match status" value="1"/>
</dbReference>
<protein>
    <recommendedName>
        <fullName evidence="2">DUF6533 domain-containing protein</fullName>
    </recommendedName>
</protein>
<dbReference type="SUPFAM" id="SSF47240">
    <property type="entry name" value="Ferritin-like"/>
    <property type="match status" value="1"/>
</dbReference>
<keyword evidence="4" id="KW-1185">Reference proteome</keyword>
<dbReference type="AlphaFoldDB" id="A0A1Q3EHV8"/>
<reference evidence="3 4" key="1">
    <citation type="submission" date="2016-08" db="EMBL/GenBank/DDBJ databases">
        <authorList>
            <consortium name="Lentinula edodes genome sequencing consortium"/>
            <person name="Sakamoto Y."/>
            <person name="Nakade K."/>
            <person name="Sato S."/>
            <person name="Yoshida Y."/>
            <person name="Miyazaki K."/>
            <person name="Natsume S."/>
            <person name="Konno N."/>
        </authorList>
    </citation>
    <scope>NUCLEOTIDE SEQUENCE [LARGE SCALE GENOMIC DNA]</scope>
    <source>
        <strain evidence="3 4">NBRC 111202</strain>
    </source>
</reference>
<dbReference type="Proteomes" id="UP000188533">
    <property type="component" value="Unassembled WGS sequence"/>
</dbReference>
<feature type="transmembrane region" description="Helical" evidence="1">
    <location>
        <begin position="112"/>
        <end position="133"/>
    </location>
</feature>
<reference evidence="3 4" key="2">
    <citation type="submission" date="2017-02" db="EMBL/GenBank/DDBJ databases">
        <title>A genome survey and senescence transcriptome analysis in Lentinula edodes.</title>
        <authorList>
            <person name="Sakamoto Y."/>
            <person name="Nakade K."/>
            <person name="Sato S."/>
            <person name="Yoshida Y."/>
            <person name="Miyazaki K."/>
            <person name="Natsume S."/>
            <person name="Konno N."/>
        </authorList>
    </citation>
    <scope>NUCLEOTIDE SEQUENCE [LARGE SCALE GENOMIC DNA]</scope>
    <source>
        <strain evidence="3 4">NBRC 111202</strain>
    </source>
</reference>
<evidence type="ECO:0000313" key="4">
    <source>
        <dbReference type="Proteomes" id="UP000188533"/>
    </source>
</evidence>
<dbReference type="PANTHER" id="PTHR38705">
    <property type="entry name" value="PROTEIN RDS1"/>
    <property type="match status" value="1"/>
</dbReference>
<feature type="transmembrane region" description="Helical" evidence="1">
    <location>
        <begin position="80"/>
        <end position="100"/>
    </location>
</feature>
<dbReference type="InterPro" id="IPR009078">
    <property type="entry name" value="Ferritin-like_SF"/>
</dbReference>
<dbReference type="Pfam" id="PF13668">
    <property type="entry name" value="Ferritin_2"/>
    <property type="match status" value="1"/>
</dbReference>
<feature type="transmembrane region" description="Helical" evidence="1">
    <location>
        <begin position="166"/>
        <end position="188"/>
    </location>
</feature>
<evidence type="ECO:0000313" key="3">
    <source>
        <dbReference type="EMBL" id="GAW06808.1"/>
    </source>
</evidence>
<organism evidence="3 4">
    <name type="scientific">Lentinula edodes</name>
    <name type="common">Shiitake mushroom</name>
    <name type="synonym">Lentinus edodes</name>
    <dbReference type="NCBI Taxonomy" id="5353"/>
    <lineage>
        <taxon>Eukaryota</taxon>
        <taxon>Fungi</taxon>
        <taxon>Dikarya</taxon>
        <taxon>Basidiomycota</taxon>
        <taxon>Agaricomycotina</taxon>
        <taxon>Agaricomycetes</taxon>
        <taxon>Agaricomycetidae</taxon>
        <taxon>Agaricales</taxon>
        <taxon>Marasmiineae</taxon>
        <taxon>Omphalotaceae</taxon>
        <taxon>Lentinula</taxon>
    </lineage>
</organism>
<feature type="domain" description="DUF6533" evidence="2">
    <location>
        <begin position="25"/>
        <end position="65"/>
    </location>
</feature>
<dbReference type="Pfam" id="PF20151">
    <property type="entry name" value="DUF6533"/>
    <property type="match status" value="1"/>
</dbReference>